<keyword evidence="1" id="KW-0812">Transmembrane</keyword>
<feature type="transmembrane region" description="Helical" evidence="1">
    <location>
        <begin position="84"/>
        <end position="103"/>
    </location>
</feature>
<evidence type="ECO:0000313" key="3">
    <source>
        <dbReference type="Proteomes" id="UP000235748"/>
    </source>
</evidence>
<protein>
    <submittedName>
        <fullName evidence="2">Uncharacterized protein</fullName>
    </submittedName>
</protein>
<dbReference type="RefSeq" id="WP_070503195.1">
    <property type="nucleotide sequence ID" value="NZ_JAASJD010000002.1"/>
</dbReference>
<keyword evidence="1" id="KW-0472">Membrane</keyword>
<keyword evidence="1" id="KW-1133">Transmembrane helix</keyword>
<dbReference type="AlphaFoldDB" id="A0A2N6QLN4"/>
<feature type="transmembrane region" description="Helical" evidence="1">
    <location>
        <begin position="6"/>
        <end position="21"/>
    </location>
</feature>
<feature type="transmembrane region" description="Helical" evidence="1">
    <location>
        <begin position="148"/>
        <end position="166"/>
    </location>
</feature>
<evidence type="ECO:0000256" key="1">
    <source>
        <dbReference type="SAM" id="Phobius"/>
    </source>
</evidence>
<reference evidence="2 3" key="1">
    <citation type="submission" date="2017-09" db="EMBL/GenBank/DDBJ databases">
        <title>Bacterial strain isolated from the female urinary microbiota.</title>
        <authorList>
            <person name="Thomas-White K."/>
            <person name="Kumar N."/>
            <person name="Forster S."/>
            <person name="Putonti C."/>
            <person name="Lawley T."/>
            <person name="Wolfe A.J."/>
        </authorList>
    </citation>
    <scope>NUCLEOTIDE SEQUENCE [LARGE SCALE GENOMIC DNA]</scope>
    <source>
        <strain evidence="2 3">UMB0834</strain>
    </source>
</reference>
<feature type="transmembrane region" description="Helical" evidence="1">
    <location>
        <begin position="115"/>
        <end position="136"/>
    </location>
</feature>
<organism evidence="2 3">
    <name type="scientific">Staphylococcus pettenkoferi</name>
    <dbReference type="NCBI Taxonomy" id="170573"/>
    <lineage>
        <taxon>Bacteria</taxon>
        <taxon>Bacillati</taxon>
        <taxon>Bacillota</taxon>
        <taxon>Bacilli</taxon>
        <taxon>Bacillales</taxon>
        <taxon>Staphylococcaceae</taxon>
        <taxon>Staphylococcus</taxon>
    </lineage>
</organism>
<dbReference type="STRING" id="170573.GCA_001076995_00477"/>
<gene>
    <name evidence="2" type="ORF">CJ235_02680</name>
</gene>
<dbReference type="Proteomes" id="UP000235748">
    <property type="component" value="Unassembled WGS sequence"/>
</dbReference>
<sequence length="198" mass="22881">MLIPIIVDIVAVFIIVFADLYRQHYKKLSFNTIIISMAVTGLINLLFINKYNFITITTVAMLLIWAVLQFYVDRKNGHALIHTQRFIAIIFAFVMSLSTLLTYKMSEASYYMSLPYLAPAVFLIGGIVLFVSTFQYSERKKVKPIHQLSYPMTVGEIIMVLSFAVMTILTPFWYVLLIINLLFCVFIVWSKLFFSKND</sequence>
<proteinExistence type="predicted"/>
<feature type="transmembrane region" description="Helical" evidence="1">
    <location>
        <begin position="172"/>
        <end position="194"/>
    </location>
</feature>
<comment type="caution">
    <text evidence="2">The sequence shown here is derived from an EMBL/GenBank/DDBJ whole genome shotgun (WGS) entry which is preliminary data.</text>
</comment>
<evidence type="ECO:0000313" key="2">
    <source>
        <dbReference type="EMBL" id="PMC20598.1"/>
    </source>
</evidence>
<feature type="transmembrane region" description="Helical" evidence="1">
    <location>
        <begin position="28"/>
        <end position="47"/>
    </location>
</feature>
<name>A0A2N6QLN4_9STAP</name>
<feature type="transmembrane region" description="Helical" evidence="1">
    <location>
        <begin position="53"/>
        <end position="72"/>
    </location>
</feature>
<accession>A0A2N6QLN4</accession>
<dbReference type="EMBL" id="PNGG01000001">
    <property type="protein sequence ID" value="PMC20598.1"/>
    <property type="molecule type" value="Genomic_DNA"/>
</dbReference>